<evidence type="ECO:0000256" key="2">
    <source>
        <dbReference type="ARBA" id="ARBA00010849"/>
    </source>
</evidence>
<dbReference type="Gene3D" id="1.20.890.10">
    <property type="entry name" value="cAMP-dependent protein kinase regulatory subunit, dimerization-anchoring domain"/>
    <property type="match status" value="1"/>
</dbReference>
<protein>
    <submittedName>
        <fullName evidence="5">Uncharacterized protein</fullName>
    </submittedName>
</protein>
<accession>A0A9W7ZI78</accession>
<dbReference type="OrthoDB" id="417678at2759"/>
<gene>
    <name evidence="5" type="ORF">IWQ60_010995</name>
</gene>
<dbReference type="EMBL" id="JANBPT010001146">
    <property type="protein sequence ID" value="KAJ1909773.1"/>
    <property type="molecule type" value="Genomic_DNA"/>
</dbReference>
<comment type="similarity">
    <text evidence="2">Belongs to the dpy-30 family.</text>
</comment>
<keyword evidence="6" id="KW-1185">Reference proteome</keyword>
<organism evidence="5 6">
    <name type="scientific">Tieghemiomyces parasiticus</name>
    <dbReference type="NCBI Taxonomy" id="78921"/>
    <lineage>
        <taxon>Eukaryota</taxon>
        <taxon>Fungi</taxon>
        <taxon>Fungi incertae sedis</taxon>
        <taxon>Zoopagomycota</taxon>
        <taxon>Kickxellomycotina</taxon>
        <taxon>Dimargaritomycetes</taxon>
        <taxon>Dimargaritales</taxon>
        <taxon>Dimargaritaceae</taxon>
        <taxon>Tieghemiomyces</taxon>
    </lineage>
</organism>
<evidence type="ECO:0000313" key="5">
    <source>
        <dbReference type="EMBL" id="KAJ1909773.1"/>
    </source>
</evidence>
<dbReference type="Proteomes" id="UP001150569">
    <property type="component" value="Unassembled WGS sequence"/>
</dbReference>
<sequence length="145" mass="15649">MTLDTKLRPPDRMEVDDAMTDATDPCPADWDTSGILAANRAFFAEKPVHVYLEETVVPVLQAGLKQLALARPADPCAFLGNFLLQHRLPEERTPEARAEVMMRPPPPLTDQTSVLISSPTPRVSNGVTSASPAASPSASFPETDP</sequence>
<dbReference type="Pfam" id="PF05186">
    <property type="entry name" value="Dpy-30"/>
    <property type="match status" value="1"/>
</dbReference>
<feature type="compositionally biased region" description="Polar residues" evidence="4">
    <location>
        <begin position="109"/>
        <end position="128"/>
    </location>
</feature>
<evidence type="ECO:0000256" key="4">
    <source>
        <dbReference type="SAM" id="MobiDB-lite"/>
    </source>
</evidence>
<evidence type="ECO:0000256" key="1">
    <source>
        <dbReference type="ARBA" id="ARBA00004123"/>
    </source>
</evidence>
<comment type="subcellular location">
    <subcellularLocation>
        <location evidence="1">Nucleus</location>
    </subcellularLocation>
</comment>
<feature type="region of interest" description="Disordered" evidence="4">
    <location>
        <begin position="101"/>
        <end position="145"/>
    </location>
</feature>
<dbReference type="GO" id="GO:0005634">
    <property type="term" value="C:nucleus"/>
    <property type="evidence" value="ECO:0007669"/>
    <property type="project" value="UniProtKB-SubCell"/>
</dbReference>
<feature type="compositionally biased region" description="Low complexity" evidence="4">
    <location>
        <begin position="129"/>
        <end position="139"/>
    </location>
</feature>
<evidence type="ECO:0000313" key="6">
    <source>
        <dbReference type="Proteomes" id="UP001150569"/>
    </source>
</evidence>
<dbReference type="CDD" id="cd22965">
    <property type="entry name" value="DD_DPY30_SDC1"/>
    <property type="match status" value="1"/>
</dbReference>
<proteinExistence type="inferred from homology"/>
<dbReference type="InterPro" id="IPR049629">
    <property type="entry name" value="DPY30_SDC1_DD"/>
</dbReference>
<dbReference type="InterPro" id="IPR007858">
    <property type="entry name" value="Dpy-30_motif"/>
</dbReference>
<reference evidence="5" key="1">
    <citation type="submission" date="2022-07" db="EMBL/GenBank/DDBJ databases">
        <title>Phylogenomic reconstructions and comparative analyses of Kickxellomycotina fungi.</title>
        <authorList>
            <person name="Reynolds N.K."/>
            <person name="Stajich J.E."/>
            <person name="Barry K."/>
            <person name="Grigoriev I.V."/>
            <person name="Crous P."/>
            <person name="Smith M.E."/>
        </authorList>
    </citation>
    <scope>NUCLEOTIDE SEQUENCE</scope>
    <source>
        <strain evidence="5">RSA 861</strain>
    </source>
</reference>
<dbReference type="AlphaFoldDB" id="A0A9W7ZI78"/>
<name>A0A9W7ZI78_9FUNG</name>
<evidence type="ECO:0000256" key="3">
    <source>
        <dbReference type="ARBA" id="ARBA00023242"/>
    </source>
</evidence>
<comment type="caution">
    <text evidence="5">The sequence shown here is derived from an EMBL/GenBank/DDBJ whole genome shotgun (WGS) entry which is preliminary data.</text>
</comment>
<keyword evidence="3" id="KW-0539">Nucleus</keyword>